<dbReference type="GO" id="GO:0005975">
    <property type="term" value="P:carbohydrate metabolic process"/>
    <property type="evidence" value="ECO:0007669"/>
    <property type="project" value="UniProtKB-UniRule"/>
</dbReference>
<dbReference type="Pfam" id="PF01182">
    <property type="entry name" value="Glucosamine_iso"/>
    <property type="match status" value="1"/>
</dbReference>
<dbReference type="InterPro" id="IPR039104">
    <property type="entry name" value="6PGL"/>
</dbReference>
<evidence type="ECO:0000313" key="9">
    <source>
        <dbReference type="EMBL" id="AWB67819.1"/>
    </source>
</evidence>
<organism evidence="9 10">
    <name type="scientific">Saccharobesus litoralis</name>
    <dbReference type="NCBI Taxonomy" id="2172099"/>
    <lineage>
        <taxon>Bacteria</taxon>
        <taxon>Pseudomonadati</taxon>
        <taxon>Pseudomonadota</taxon>
        <taxon>Gammaproteobacteria</taxon>
        <taxon>Alteromonadales</taxon>
        <taxon>Alteromonadaceae</taxon>
        <taxon>Saccharobesus</taxon>
    </lineage>
</organism>
<dbReference type="InterPro" id="IPR006148">
    <property type="entry name" value="Glc/Gal-6P_isomerase"/>
</dbReference>
<protein>
    <recommendedName>
        <fullName evidence="6 7">6-phosphogluconolactonase</fullName>
        <shortName evidence="7">6PGL</shortName>
        <ecNumber evidence="5 7">3.1.1.31</ecNumber>
    </recommendedName>
</protein>
<evidence type="ECO:0000256" key="7">
    <source>
        <dbReference type="RuleBase" id="RU365095"/>
    </source>
</evidence>
<dbReference type="Gene3D" id="3.40.50.1360">
    <property type="match status" value="1"/>
</dbReference>
<dbReference type="InterPro" id="IPR037171">
    <property type="entry name" value="NagB/RpiA_transferase-like"/>
</dbReference>
<comment type="similarity">
    <text evidence="4 7">Belongs to the glucosamine/galactosamine-6-phosphate isomerase family. 6-phosphogluconolactonase subfamily.</text>
</comment>
<evidence type="ECO:0000313" key="10">
    <source>
        <dbReference type="Proteomes" id="UP000244441"/>
    </source>
</evidence>
<dbReference type="AlphaFoldDB" id="A0A2S0VUD3"/>
<evidence type="ECO:0000256" key="5">
    <source>
        <dbReference type="ARBA" id="ARBA00013198"/>
    </source>
</evidence>
<dbReference type="SUPFAM" id="SSF100950">
    <property type="entry name" value="NagB/RpiA/CoA transferase-like"/>
    <property type="match status" value="1"/>
</dbReference>
<dbReference type="EC" id="3.1.1.31" evidence="5 7"/>
<dbReference type="InterPro" id="IPR005900">
    <property type="entry name" value="6-phosphogluconolactonase_DevB"/>
</dbReference>
<accession>A0A2S0VUD3</accession>
<comment type="catalytic activity">
    <reaction evidence="1 7">
        <text>6-phospho-D-glucono-1,5-lactone + H2O = 6-phospho-D-gluconate + H(+)</text>
        <dbReference type="Rhea" id="RHEA:12556"/>
        <dbReference type="ChEBI" id="CHEBI:15377"/>
        <dbReference type="ChEBI" id="CHEBI:15378"/>
        <dbReference type="ChEBI" id="CHEBI:57955"/>
        <dbReference type="ChEBI" id="CHEBI:58759"/>
        <dbReference type="EC" id="3.1.1.31"/>
    </reaction>
</comment>
<keyword evidence="7" id="KW-0378">Hydrolase</keyword>
<evidence type="ECO:0000256" key="2">
    <source>
        <dbReference type="ARBA" id="ARBA00002681"/>
    </source>
</evidence>
<evidence type="ECO:0000259" key="8">
    <source>
        <dbReference type="Pfam" id="PF01182"/>
    </source>
</evidence>
<name>A0A2S0VUD3_9ALTE</name>
<dbReference type="EMBL" id="CP026604">
    <property type="protein sequence ID" value="AWB67819.1"/>
    <property type="molecule type" value="Genomic_DNA"/>
</dbReference>
<dbReference type="UniPathway" id="UPA00115">
    <property type="reaction ID" value="UER00409"/>
</dbReference>
<dbReference type="GO" id="GO:0017057">
    <property type="term" value="F:6-phosphogluconolactonase activity"/>
    <property type="evidence" value="ECO:0007669"/>
    <property type="project" value="UniProtKB-UniRule"/>
</dbReference>
<evidence type="ECO:0000256" key="4">
    <source>
        <dbReference type="ARBA" id="ARBA00010662"/>
    </source>
</evidence>
<proteinExistence type="inferred from homology"/>
<comment type="pathway">
    <text evidence="3 7">Carbohydrate degradation; pentose phosphate pathway; D-ribulose 5-phosphate from D-glucose 6-phosphate (oxidative stage): step 2/3.</text>
</comment>
<dbReference type="GO" id="GO:0006098">
    <property type="term" value="P:pentose-phosphate shunt"/>
    <property type="evidence" value="ECO:0007669"/>
    <property type="project" value="UniProtKB-UniPathway"/>
</dbReference>
<dbReference type="PANTHER" id="PTHR11054">
    <property type="entry name" value="6-PHOSPHOGLUCONOLACTONASE"/>
    <property type="match status" value="1"/>
</dbReference>
<dbReference type="NCBIfam" id="TIGR01198">
    <property type="entry name" value="pgl"/>
    <property type="match status" value="1"/>
</dbReference>
<comment type="function">
    <text evidence="2 7">Hydrolysis of 6-phosphogluconolactone to 6-phosphogluconate.</text>
</comment>
<dbReference type="RefSeq" id="WP_108603886.1">
    <property type="nucleotide sequence ID" value="NZ_CP026604.1"/>
</dbReference>
<dbReference type="KEGG" id="cate:C2869_15905"/>
<sequence>MNLVEYKDTNELNPAFAERVAGLLKDAIKAKGCASLVVSGGSTPLPFFKALSQIELAWDKVTITLADERWVDADHKDSNTSLVKNNLLQNNAAVATFAEIKTSEASAFGAEASVTASLSGLPQPLDVLILGMGEDGHTASLFPCSEQIAEGFASDDLVIAVQPTTAPHERMSLTLKSLLNAQQIFLHIVGKSKKDVLDKALAADDKFEMPIRAILQQNDVPVDVIYTETKL</sequence>
<feature type="domain" description="Glucosamine/galactosamine-6-phosphate isomerase" evidence="8">
    <location>
        <begin position="8"/>
        <end position="217"/>
    </location>
</feature>
<dbReference type="PANTHER" id="PTHR11054:SF0">
    <property type="entry name" value="6-PHOSPHOGLUCONOLACTONASE"/>
    <property type="match status" value="1"/>
</dbReference>
<dbReference type="OrthoDB" id="9810967at2"/>
<dbReference type="CDD" id="cd01400">
    <property type="entry name" value="6PGL"/>
    <property type="match status" value="1"/>
</dbReference>
<gene>
    <name evidence="7 9" type="primary">pgl</name>
    <name evidence="9" type="ORF">C2869_15905</name>
</gene>
<keyword evidence="10" id="KW-1185">Reference proteome</keyword>
<evidence type="ECO:0000256" key="1">
    <source>
        <dbReference type="ARBA" id="ARBA00000832"/>
    </source>
</evidence>
<evidence type="ECO:0000256" key="3">
    <source>
        <dbReference type="ARBA" id="ARBA00004961"/>
    </source>
</evidence>
<reference evidence="9 10" key="1">
    <citation type="submission" date="2018-01" db="EMBL/GenBank/DDBJ databases">
        <title>Genome sequence of a Cantenovulum-like bacteria.</title>
        <authorList>
            <person name="Tan W.R."/>
            <person name="Lau N.-S."/>
            <person name="Go F."/>
            <person name="Amirul A.-A.A."/>
        </authorList>
    </citation>
    <scope>NUCLEOTIDE SEQUENCE [LARGE SCALE GENOMIC DNA]</scope>
    <source>
        <strain evidence="9 10">CCB-QB4</strain>
    </source>
</reference>
<dbReference type="Proteomes" id="UP000244441">
    <property type="component" value="Chromosome"/>
</dbReference>
<evidence type="ECO:0000256" key="6">
    <source>
        <dbReference type="ARBA" id="ARBA00020337"/>
    </source>
</evidence>